<evidence type="ECO:0000256" key="4">
    <source>
        <dbReference type="ARBA" id="ARBA00022777"/>
    </source>
</evidence>
<keyword evidence="2 9" id="KW-0479">Metal-binding</keyword>
<evidence type="ECO:0000313" key="11">
    <source>
        <dbReference type="EMBL" id="EEI62177.1"/>
    </source>
</evidence>
<evidence type="ECO:0000259" key="10">
    <source>
        <dbReference type="Pfam" id="PF00294"/>
    </source>
</evidence>
<feature type="binding site" evidence="9">
    <location>
        <position position="293"/>
    </location>
    <ligand>
        <name>K(+)</name>
        <dbReference type="ChEBI" id="CHEBI:29103"/>
    </ligand>
</feature>
<feature type="binding site" evidence="9">
    <location>
        <position position="254"/>
    </location>
    <ligand>
        <name>substrate</name>
    </ligand>
</feature>
<comment type="catalytic activity">
    <reaction evidence="9">
        <text>D-ribose + ATP = D-ribose 5-phosphate + ADP + H(+)</text>
        <dbReference type="Rhea" id="RHEA:13697"/>
        <dbReference type="ChEBI" id="CHEBI:15378"/>
        <dbReference type="ChEBI" id="CHEBI:30616"/>
        <dbReference type="ChEBI" id="CHEBI:47013"/>
        <dbReference type="ChEBI" id="CHEBI:78346"/>
        <dbReference type="ChEBI" id="CHEBI:456216"/>
        <dbReference type="EC" id="2.7.1.15"/>
    </reaction>
</comment>
<feature type="binding site" evidence="9">
    <location>
        <position position="289"/>
    </location>
    <ligand>
        <name>K(+)</name>
        <dbReference type="ChEBI" id="CHEBI:29103"/>
    </ligand>
</feature>
<dbReference type="PRINTS" id="PR00990">
    <property type="entry name" value="RIBOKINASE"/>
</dbReference>
<name>A0ABP2DQ82_9CORY</name>
<evidence type="ECO:0000256" key="3">
    <source>
        <dbReference type="ARBA" id="ARBA00022741"/>
    </source>
</evidence>
<dbReference type="CDD" id="cd01174">
    <property type="entry name" value="ribokinase"/>
    <property type="match status" value="1"/>
</dbReference>
<dbReference type="PANTHER" id="PTHR10584">
    <property type="entry name" value="SUGAR KINASE"/>
    <property type="match status" value="1"/>
</dbReference>
<evidence type="ECO:0000256" key="8">
    <source>
        <dbReference type="ARBA" id="ARBA00023277"/>
    </source>
</evidence>
<protein>
    <recommendedName>
        <fullName evidence="9">Ribokinase</fullName>
        <shortName evidence="9">RK</shortName>
        <ecNumber evidence="9">2.7.1.15</ecNumber>
    </recommendedName>
</protein>
<dbReference type="SUPFAM" id="SSF53613">
    <property type="entry name" value="Ribokinase-like"/>
    <property type="match status" value="1"/>
</dbReference>
<keyword evidence="8 9" id="KW-0119">Carbohydrate metabolism</keyword>
<dbReference type="GO" id="GO:0004747">
    <property type="term" value="F:ribokinase activity"/>
    <property type="evidence" value="ECO:0007669"/>
    <property type="project" value="UniProtKB-EC"/>
</dbReference>
<dbReference type="InterPro" id="IPR011611">
    <property type="entry name" value="PfkB_dom"/>
</dbReference>
<evidence type="ECO:0000256" key="9">
    <source>
        <dbReference type="HAMAP-Rule" id="MF_01987"/>
    </source>
</evidence>
<dbReference type="InterPro" id="IPR011877">
    <property type="entry name" value="Ribokinase"/>
</dbReference>
<evidence type="ECO:0000256" key="6">
    <source>
        <dbReference type="ARBA" id="ARBA00022842"/>
    </source>
</evidence>
<comment type="subcellular location">
    <subcellularLocation>
        <location evidence="9">Cytoplasm</location>
    </subcellularLocation>
</comment>
<comment type="function">
    <text evidence="9">Catalyzes the phosphorylation of ribose at O-5 in a reaction requiring ATP and magnesium. The resulting D-ribose-5-phosphate can then be used either for sythesis of nucleotides, histidine, and tryptophan, or as a component of the pentose phosphate pathway.</text>
</comment>
<feature type="binding site" evidence="9">
    <location>
        <position position="287"/>
    </location>
    <ligand>
        <name>K(+)</name>
        <dbReference type="ChEBI" id="CHEBI:29103"/>
    </ligand>
</feature>
<evidence type="ECO:0000256" key="7">
    <source>
        <dbReference type="ARBA" id="ARBA00022958"/>
    </source>
</evidence>
<gene>
    <name evidence="9" type="primary">rbsK</name>
    <name evidence="11" type="ORF">HMPREF0293_2302</name>
</gene>
<dbReference type="HAMAP" id="MF_01987">
    <property type="entry name" value="Ribokinase"/>
    <property type="match status" value="1"/>
</dbReference>
<evidence type="ECO:0000313" key="12">
    <source>
        <dbReference type="Proteomes" id="UP000006237"/>
    </source>
</evidence>
<dbReference type="InterPro" id="IPR029056">
    <property type="entry name" value="Ribokinase-like"/>
</dbReference>
<feature type="binding site" evidence="9">
    <location>
        <begin position="16"/>
        <end position="18"/>
    </location>
    <ligand>
        <name>substrate</name>
    </ligand>
</feature>
<accession>A0ABP2DQ82</accession>
<dbReference type="Pfam" id="PF00294">
    <property type="entry name" value="PfkB"/>
    <property type="match status" value="1"/>
</dbReference>
<proteinExistence type="inferred from homology"/>
<comment type="pathway">
    <text evidence="9">Carbohydrate metabolism; D-ribose degradation; D-ribose 5-phosphate from beta-D-ribopyranose: step 2/2.</text>
</comment>
<feature type="binding site" evidence="9">
    <location>
        <position position="144"/>
    </location>
    <ligand>
        <name>substrate</name>
    </ligand>
</feature>
<keyword evidence="12" id="KW-1185">Reference proteome</keyword>
<keyword evidence="9" id="KW-0963">Cytoplasm</keyword>
<feature type="binding site" evidence="9">
    <location>
        <position position="185"/>
    </location>
    <ligand>
        <name>ATP</name>
        <dbReference type="ChEBI" id="CHEBI:30616"/>
    </ligand>
</feature>
<feature type="binding site" evidence="9">
    <location>
        <position position="284"/>
    </location>
    <ligand>
        <name>K(+)</name>
        <dbReference type="ChEBI" id="CHEBI:29103"/>
    </ligand>
</feature>
<keyword evidence="3 9" id="KW-0547">Nucleotide-binding</keyword>
<keyword evidence="4 9" id="KW-0418">Kinase</keyword>
<dbReference type="EC" id="2.7.1.15" evidence="9"/>
<keyword evidence="7 9" id="KW-0630">Potassium</keyword>
<sequence>MVLPMNPRLTVIGSINADLTVHATRHPAPGQTVLGTGGDISAGGKGANQAVAASLQGANVRMVGAVGKDPYAESALTNLKSSDVSLADVEFLEEHTGLALITVSESGENTIVVVPGANSAMDAERVEAHAETIAESDMILVQGEIPASGFSAAIAHATGRVVINLAPVIEVNREDLLRANPLIANEHEAGEILTLLGLPSQATPEEQATTLRAAGFASVIITLGAHGSIVSDASETTHIPAVAVEPVETTGAGDAYVGTVAAKLLAGEGLVDAARHATRVAAFAVTHRGAQASYPDMADTLPGEVPPRG</sequence>
<comment type="subunit">
    <text evidence="9">Homodimer.</text>
</comment>
<feature type="binding site" evidence="9">
    <location>
        <position position="250"/>
    </location>
    <ligand>
        <name>K(+)</name>
        <dbReference type="ChEBI" id="CHEBI:29103"/>
    </ligand>
</feature>
<dbReference type="Gene3D" id="3.40.1190.20">
    <property type="match status" value="1"/>
</dbReference>
<comment type="caution">
    <text evidence="9">Lacks conserved residue(s) required for the propagation of feature annotation.</text>
</comment>
<comment type="similarity">
    <text evidence="9">Belongs to the carbohydrate kinase PfkB family. Ribokinase subfamily.</text>
</comment>
<keyword evidence="6 9" id="KW-0460">Magnesium</keyword>
<feature type="domain" description="Carbohydrate kinase PfkB" evidence="10">
    <location>
        <begin position="8"/>
        <end position="296"/>
    </location>
</feature>
<reference evidence="11 12" key="1">
    <citation type="submission" date="2009-01" db="EMBL/GenBank/DDBJ databases">
        <authorList>
            <person name="Qin X."/>
            <person name="Bachman B."/>
            <person name="Battles P."/>
            <person name="Bell A."/>
            <person name="Bess C."/>
            <person name="Bickham C."/>
            <person name="Chaboub L."/>
            <person name="Chen D."/>
            <person name="Coyle M."/>
            <person name="Deiros D.R."/>
            <person name="Dinh H."/>
            <person name="Forbes L."/>
            <person name="Fowler G."/>
            <person name="Francisco L."/>
            <person name="Fu Q."/>
            <person name="Gubbala S."/>
            <person name="Hale W."/>
            <person name="Han Y."/>
            <person name="Hemphill L."/>
            <person name="Highlander S.K."/>
            <person name="Hirani K."/>
            <person name="Hogues M."/>
            <person name="Jackson L."/>
            <person name="Jakkamsetti A."/>
            <person name="Javaid M."/>
            <person name="Jiang H."/>
            <person name="Korchina V."/>
            <person name="Kovar C."/>
            <person name="Lara F."/>
            <person name="Lee S."/>
            <person name="Mata R."/>
            <person name="Mathew T."/>
            <person name="Moen C."/>
            <person name="Morales K."/>
            <person name="Munidasa M."/>
            <person name="Nazareth L."/>
            <person name="Ngo R."/>
            <person name="Nguyen L."/>
            <person name="Okwuonu G."/>
            <person name="Ongeri F."/>
            <person name="Patil S."/>
            <person name="Petrosino J."/>
            <person name="Pham C."/>
            <person name="Pham P."/>
            <person name="Pu L.-L."/>
            <person name="Puazo M."/>
            <person name="Raj R."/>
            <person name="Reid J."/>
            <person name="Rouhana J."/>
            <person name="Saada N."/>
            <person name="Shang Y."/>
            <person name="Simmons D."/>
            <person name="Thornton R."/>
            <person name="Warren J."/>
            <person name="Weissenberger G."/>
            <person name="Zhang J."/>
            <person name="Zhang L."/>
            <person name="Zhou C."/>
            <person name="Zhu D."/>
            <person name="Muzny D."/>
            <person name="Worley K."/>
            <person name="Gibbs R."/>
        </authorList>
    </citation>
    <scope>NUCLEOTIDE SEQUENCE [LARGE SCALE GENOMIC DNA]</scope>
    <source>
        <strain evidence="11 12">ATCC 51866</strain>
    </source>
</reference>
<dbReference type="Proteomes" id="UP000006237">
    <property type="component" value="Unassembled WGS sequence"/>
</dbReference>
<keyword evidence="1 9" id="KW-0808">Transferase</keyword>
<feature type="binding site" evidence="9">
    <location>
        <begin position="222"/>
        <end position="227"/>
    </location>
    <ligand>
        <name>ATP</name>
        <dbReference type="ChEBI" id="CHEBI:30616"/>
    </ligand>
</feature>
<organism evidence="11 12">
    <name type="scientific">Corynebacterium glucuronolyticum ATCC 51866</name>
    <dbReference type="NCBI Taxonomy" id="548478"/>
    <lineage>
        <taxon>Bacteria</taxon>
        <taxon>Bacillati</taxon>
        <taxon>Actinomycetota</taxon>
        <taxon>Actinomycetes</taxon>
        <taxon>Mycobacteriales</taxon>
        <taxon>Corynebacteriaceae</taxon>
        <taxon>Corynebacterium</taxon>
    </lineage>
</organism>
<dbReference type="InterPro" id="IPR002139">
    <property type="entry name" value="Ribo/fructo_kinase"/>
</dbReference>
<comment type="caution">
    <text evidence="11">The sequence shown here is derived from an EMBL/GenBank/DDBJ whole genome shotgun (WGS) entry which is preliminary data.</text>
</comment>
<keyword evidence="5 9" id="KW-0067">ATP-binding</keyword>
<comment type="cofactor">
    <cofactor evidence="9">
        <name>Mg(2+)</name>
        <dbReference type="ChEBI" id="CHEBI:18420"/>
    </cofactor>
    <text evidence="9">Requires a divalent cation, most likely magnesium in vivo, as an electrophilic catalyst to aid phosphoryl group transfer. It is the chelate of the metal and the nucleotide that is the actual substrate.</text>
</comment>
<feature type="binding site" evidence="9">
    <location>
        <begin position="253"/>
        <end position="254"/>
    </location>
    <ligand>
        <name>ATP</name>
        <dbReference type="ChEBI" id="CHEBI:30616"/>
    </ligand>
</feature>
<evidence type="ECO:0000256" key="2">
    <source>
        <dbReference type="ARBA" id="ARBA00022723"/>
    </source>
</evidence>
<evidence type="ECO:0000256" key="1">
    <source>
        <dbReference type="ARBA" id="ARBA00022679"/>
    </source>
</evidence>
<comment type="activity regulation">
    <text evidence="9">Activated by a monovalent cation that binds near, but not in, the active site. The most likely occupant of the site in vivo is potassium. Ion binding induces a conformational change that may alter substrate affinity.</text>
</comment>
<feature type="binding site" evidence="9">
    <location>
        <begin position="44"/>
        <end position="48"/>
    </location>
    <ligand>
        <name>substrate</name>
    </ligand>
</feature>
<dbReference type="EMBL" id="ACHF01000118">
    <property type="protein sequence ID" value="EEI62177.1"/>
    <property type="molecule type" value="Genomic_DNA"/>
</dbReference>
<feature type="active site" description="Proton acceptor" evidence="9">
    <location>
        <position position="254"/>
    </location>
</feature>
<evidence type="ECO:0000256" key="5">
    <source>
        <dbReference type="ARBA" id="ARBA00022840"/>
    </source>
</evidence>
<dbReference type="PANTHER" id="PTHR10584:SF166">
    <property type="entry name" value="RIBOKINASE"/>
    <property type="match status" value="1"/>
</dbReference>